<dbReference type="AlphaFoldDB" id="A0A4P7N6L1"/>
<organism evidence="1 2">
    <name type="scientific">Pyricularia oryzae</name>
    <name type="common">Rice blast fungus</name>
    <name type="synonym">Magnaporthe oryzae</name>
    <dbReference type="NCBI Taxonomy" id="318829"/>
    <lineage>
        <taxon>Eukaryota</taxon>
        <taxon>Fungi</taxon>
        <taxon>Dikarya</taxon>
        <taxon>Ascomycota</taxon>
        <taxon>Pezizomycotina</taxon>
        <taxon>Sordariomycetes</taxon>
        <taxon>Sordariomycetidae</taxon>
        <taxon>Magnaporthales</taxon>
        <taxon>Pyriculariaceae</taxon>
        <taxon>Pyricularia</taxon>
    </lineage>
</organism>
<sequence>MTSEEASLKLLLHDMIANGLLPPQQLLVVVTIRLRDGLDGVKVCIGRRAQQDDALLGQVVLGLGDEPPQKLVLRVVCLFRLELVRDGRVVLPGMVPEDEVKLALDLLKDVTDGEVALEAVGLEVLGRELDRVGVDVDSRHLLGSCTGDAQGHEPRTYADLEPAALVDDGRKVSAIPPRLGEVCG</sequence>
<accession>A0A4P7N6L1</accession>
<reference evidence="1 2" key="1">
    <citation type="journal article" date="2019" name="Mol. Biol. Evol.">
        <title>Blast fungal genomes show frequent chromosomal changes, gene gains and losses, and effector gene turnover.</title>
        <authorList>
            <person name="Gomez Luciano L.B."/>
            <person name="Jason Tsai I."/>
            <person name="Chuma I."/>
            <person name="Tosa Y."/>
            <person name="Chen Y.H."/>
            <person name="Li J.Y."/>
            <person name="Li M.Y."/>
            <person name="Jade Lu M.Y."/>
            <person name="Nakayashiki H."/>
            <person name="Li W.H."/>
        </authorList>
    </citation>
    <scope>NUCLEOTIDE SEQUENCE [LARGE SCALE GENOMIC DNA]</scope>
    <source>
        <strain evidence="1">MZ5-1-6</strain>
    </source>
</reference>
<evidence type="ECO:0000313" key="1">
    <source>
        <dbReference type="EMBL" id="QBZ58247.1"/>
    </source>
</evidence>
<dbReference type="Proteomes" id="UP000294847">
    <property type="component" value="Chromosome 3"/>
</dbReference>
<name>A0A4P7N6L1_PYROR</name>
<proteinExistence type="predicted"/>
<gene>
    <name evidence="1" type="ORF">PoMZ_03192</name>
</gene>
<protein>
    <submittedName>
        <fullName evidence="1">Uncharacterized protein</fullName>
    </submittedName>
</protein>
<dbReference type="EMBL" id="CP034206">
    <property type="protein sequence ID" value="QBZ58247.1"/>
    <property type="molecule type" value="Genomic_DNA"/>
</dbReference>
<evidence type="ECO:0000313" key="2">
    <source>
        <dbReference type="Proteomes" id="UP000294847"/>
    </source>
</evidence>